<dbReference type="InterPro" id="IPR016161">
    <property type="entry name" value="Ald_DH/histidinol_DH"/>
</dbReference>
<sequence>MIEVVIPALGARPADAFARSLGGARSLAPFDPRAIEFVAALSAELFRDPACRAHPAIQALAFGTRRAAVTRLAAAVAATRQPDIVRVPVGVVFHVPPANVDTLFIYSWLFAFLAGNRSVVRLPSRTSPVLEAVLAAFERVRAAWPDPEVAEASCFVRYGHEEAITAALTRACDLRVIWGGDATIETLRRIPAPPAGRDLCFPDRWSLAALRAEAVAELPERALEELAARLYADTYWFGQQACSSPRLLAWVGGADAAQRAQRRLVAALAGELERRGEEVDPSTALGRETLVNRLAADGLVESRLRAGAALWIVALAPATGDAPGDPPLLVREHTGGGLFLSLRIDRLAQLAARLGRRDQTLAHFGFEAEELGELVRILNGRALDRVVPIGEALLFDRIWDGVDLIEEMTRRVHLVTTPRQLR</sequence>
<proteinExistence type="predicted"/>
<dbReference type="EMBL" id="AP025592">
    <property type="protein sequence ID" value="BDG07092.1"/>
    <property type="molecule type" value="Genomic_DNA"/>
</dbReference>
<name>A0ABM7X5L2_9BACT</name>
<evidence type="ECO:0000313" key="2">
    <source>
        <dbReference type="EMBL" id="BDG07092.1"/>
    </source>
</evidence>
<gene>
    <name evidence="2" type="ORF">AMPC_02050</name>
</gene>
<dbReference type="Pfam" id="PF05893">
    <property type="entry name" value="LuxC"/>
    <property type="match status" value="1"/>
</dbReference>
<organism evidence="2 3">
    <name type="scientific">Anaeromyxobacter paludicola</name>
    <dbReference type="NCBI Taxonomy" id="2918171"/>
    <lineage>
        <taxon>Bacteria</taxon>
        <taxon>Pseudomonadati</taxon>
        <taxon>Myxococcota</taxon>
        <taxon>Myxococcia</taxon>
        <taxon>Myxococcales</taxon>
        <taxon>Cystobacterineae</taxon>
        <taxon>Anaeromyxobacteraceae</taxon>
        <taxon>Anaeromyxobacter</taxon>
    </lineage>
</organism>
<evidence type="ECO:0000313" key="3">
    <source>
        <dbReference type="Proteomes" id="UP001162734"/>
    </source>
</evidence>
<dbReference type="SUPFAM" id="SSF53720">
    <property type="entry name" value="ALDH-like"/>
    <property type="match status" value="1"/>
</dbReference>
<protein>
    <recommendedName>
        <fullName evidence="4">Long-chain-fatty-acyl-CoA reductase</fullName>
    </recommendedName>
</protein>
<dbReference type="InterPro" id="IPR008670">
    <property type="entry name" value="CoA_reduct_LuxC"/>
</dbReference>
<keyword evidence="3" id="KW-1185">Reference proteome</keyword>
<accession>A0ABM7X5L2</accession>
<reference evidence="3" key="1">
    <citation type="journal article" date="2022" name="Int. J. Syst. Evol. Microbiol.">
        <title>Anaeromyxobacter oryzae sp. nov., Anaeromyxobacter diazotrophicus sp. nov. and Anaeromyxobacter paludicola sp. nov., isolated from paddy soils.</title>
        <authorList>
            <person name="Itoh H."/>
            <person name="Xu Z."/>
            <person name="Mise K."/>
            <person name="Masuda Y."/>
            <person name="Ushijima N."/>
            <person name="Hayakawa C."/>
            <person name="Shiratori Y."/>
            <person name="Senoo K."/>
        </authorList>
    </citation>
    <scope>NUCLEOTIDE SEQUENCE [LARGE SCALE GENOMIC DNA]</scope>
    <source>
        <strain evidence="3">Red630</strain>
    </source>
</reference>
<dbReference type="Proteomes" id="UP001162734">
    <property type="component" value="Chromosome"/>
</dbReference>
<dbReference type="RefSeq" id="WP_248343699.1">
    <property type="nucleotide sequence ID" value="NZ_AP025592.1"/>
</dbReference>
<evidence type="ECO:0000256" key="1">
    <source>
        <dbReference type="ARBA" id="ARBA00022857"/>
    </source>
</evidence>
<evidence type="ECO:0008006" key="4">
    <source>
        <dbReference type="Google" id="ProtNLM"/>
    </source>
</evidence>
<keyword evidence="1" id="KW-0521">NADP</keyword>